<dbReference type="Pfam" id="PF23763">
    <property type="entry name" value="Beta-barrel_GLAA-B_I"/>
    <property type="match status" value="1"/>
</dbReference>
<evidence type="ECO:0000259" key="9">
    <source>
        <dbReference type="Pfam" id="PF23763"/>
    </source>
</evidence>
<feature type="domain" description="GLAA-B beta-barrel" evidence="10">
    <location>
        <begin position="342"/>
        <end position="409"/>
    </location>
</feature>
<comment type="catalytic activity">
    <reaction evidence="1">
        <text>Hydrolysis of terminal, non-reducing alpha-D-galactose residues in alpha-D-galactosides, including galactose oligosaccharides, galactomannans and galactolipids.</text>
        <dbReference type="EC" id="3.2.1.22"/>
    </reaction>
</comment>
<evidence type="ECO:0000313" key="11">
    <source>
        <dbReference type="EMBL" id="MCC4211999.1"/>
    </source>
</evidence>
<comment type="catalytic activity">
    <reaction evidence="2">
        <text>Hydrolysis of terminal, non-reducing branched (1-&gt;3)-alpha-D-galactosidic residues, producing free D-galactose.</text>
        <dbReference type="EC" id="3.2.1.n1"/>
    </reaction>
</comment>
<accession>A0ABS8GPS6</accession>
<evidence type="ECO:0000256" key="7">
    <source>
        <dbReference type="SAM" id="SignalP"/>
    </source>
</evidence>
<comment type="caution">
    <text evidence="11">The sequence shown here is derived from an EMBL/GenBank/DDBJ whole genome shotgun (WGS) entry which is preliminary data.</text>
</comment>
<evidence type="ECO:0000256" key="6">
    <source>
        <dbReference type="ARBA" id="ARBA00023295"/>
    </source>
</evidence>
<evidence type="ECO:0000256" key="4">
    <source>
        <dbReference type="ARBA" id="ARBA00022737"/>
    </source>
</evidence>
<dbReference type="InterPro" id="IPR057275">
    <property type="entry name" value="Beta-barrel_GLAA-B_I"/>
</dbReference>
<evidence type="ECO:0000256" key="3">
    <source>
        <dbReference type="ARBA" id="ARBA00022729"/>
    </source>
</evidence>
<keyword evidence="4" id="KW-0677">Repeat</keyword>
<dbReference type="InterPro" id="IPR039448">
    <property type="entry name" value="Beta_helix"/>
</dbReference>
<organism evidence="11 12">
    <name type="scientific">Leeuwenhoekiella parthenopeia</name>
    <dbReference type="NCBI Taxonomy" id="2890320"/>
    <lineage>
        <taxon>Bacteria</taxon>
        <taxon>Pseudomonadati</taxon>
        <taxon>Bacteroidota</taxon>
        <taxon>Flavobacteriia</taxon>
        <taxon>Flavobacteriales</taxon>
        <taxon>Flavobacteriaceae</taxon>
        <taxon>Leeuwenhoekiella</taxon>
    </lineage>
</organism>
<keyword evidence="5" id="KW-0378">Hydrolase</keyword>
<dbReference type="InterPro" id="IPR011050">
    <property type="entry name" value="Pectin_lyase_fold/virulence"/>
</dbReference>
<keyword evidence="3 7" id="KW-0732">Signal</keyword>
<reference evidence="11 12" key="1">
    <citation type="submission" date="2021-11" db="EMBL/GenBank/DDBJ databases">
        <title>Seasonal and diel survey of microbial diversity of the Tyrrhenian coast.</title>
        <authorList>
            <person name="Gattoni G."/>
            <person name="Corral P."/>
        </authorList>
    </citation>
    <scope>NUCLEOTIDE SEQUENCE [LARGE SCALE GENOMIC DNA]</scope>
    <source>
        <strain evidence="11 12">Mr9</strain>
    </source>
</reference>
<dbReference type="EMBL" id="JAJGMW010000004">
    <property type="protein sequence ID" value="MCC4211999.1"/>
    <property type="molecule type" value="Genomic_DNA"/>
</dbReference>
<gene>
    <name evidence="11" type="ORF">LLW17_04650</name>
</gene>
<dbReference type="Pfam" id="PF23764">
    <property type="entry name" value="Beta-barrel_GLAA-B_II"/>
    <property type="match status" value="1"/>
</dbReference>
<dbReference type="SUPFAM" id="SSF51126">
    <property type="entry name" value="Pectin lyase-like"/>
    <property type="match status" value="1"/>
</dbReference>
<dbReference type="InterPro" id="IPR012334">
    <property type="entry name" value="Pectin_lyas_fold"/>
</dbReference>
<feature type="signal peptide" evidence="7">
    <location>
        <begin position="1"/>
        <end position="18"/>
    </location>
</feature>
<keyword evidence="6" id="KW-0326">Glycosidase</keyword>
<proteinExistence type="predicted"/>
<name>A0ABS8GPS6_9FLAO</name>
<evidence type="ECO:0000259" key="10">
    <source>
        <dbReference type="Pfam" id="PF23764"/>
    </source>
</evidence>
<feature type="domain" description="GLAA-B beta-barrel" evidence="9">
    <location>
        <begin position="137"/>
        <end position="231"/>
    </location>
</feature>
<sequence>MKKTTFFLYLLIFSTVSAIGKTTNPIVISPKKGDMTAIIAKTLEEVQTEDIHLIFEKGVYRFKPDYARGKYMDITNHGNGYKRIIFDFSKFRSVIIEGNGAEFVFHGQLMPFLFENSKNIKVSNLTLDWDIPFTFLGEVVAVNEKEGWRDIKPFHEGFSWKVKNGFLEFPNIDDFSYEYPGSTLAFDPIEKRPVHGTWDINSKPEKVEKLPGGILRFHEKLNYYPPIGSLLSSKGDREHDRYAPAFDFKKCNNIELDNIVIHHALGMGFLFERSENIKLGNSGIYLREGTNRVISTTADATHFANCKGAILIESCRFENMLDDGTNVHGTYVELDEVIDQKTLRVKLGHFEQRGFDFVIPGDEVWFIKQPSPERRETAVVSLVKTVNDEYLEVHFVSDVPIDLQPGDILENKTWNPTFTMRGCIIKNHRARNVVLKTPLATVIEDNYFSSMMSSIFFRGETFFWYESGAVEDVLIQNNIFEYCAYSGMEHAVLNITPRLSNAFDTTTVYDKNIRFINNTIHTFDNRIVSADRVDGLVIKNNTILKTGGIEELYPEAPLIELINCQNTKIKDNFYEGDCKVAIKADEHSLQTLLTKDNEGFDSIKNKNSNKP</sequence>
<dbReference type="Proteomes" id="UP001197770">
    <property type="component" value="Unassembled WGS sequence"/>
</dbReference>
<evidence type="ECO:0000256" key="5">
    <source>
        <dbReference type="ARBA" id="ARBA00022801"/>
    </source>
</evidence>
<keyword evidence="12" id="KW-1185">Reference proteome</keyword>
<dbReference type="RefSeq" id="WP_228229097.1">
    <property type="nucleotide sequence ID" value="NZ_JAJGMW010000004.1"/>
</dbReference>
<protein>
    <submittedName>
        <fullName evidence="11">Right-handed parallel beta-helix repeat-containing protein</fullName>
    </submittedName>
</protein>
<dbReference type="Gene3D" id="2.160.20.10">
    <property type="entry name" value="Single-stranded right-handed beta-helix, Pectin lyase-like"/>
    <property type="match status" value="2"/>
</dbReference>
<feature type="domain" description="Right handed beta helix" evidence="8">
    <location>
        <begin position="415"/>
        <end position="589"/>
    </location>
</feature>
<feature type="chain" id="PRO_5045365352" evidence="7">
    <location>
        <begin position="19"/>
        <end position="611"/>
    </location>
</feature>
<evidence type="ECO:0000313" key="12">
    <source>
        <dbReference type="Proteomes" id="UP001197770"/>
    </source>
</evidence>
<evidence type="ECO:0000256" key="1">
    <source>
        <dbReference type="ARBA" id="ARBA00001255"/>
    </source>
</evidence>
<evidence type="ECO:0000259" key="8">
    <source>
        <dbReference type="Pfam" id="PF13229"/>
    </source>
</evidence>
<evidence type="ECO:0000256" key="2">
    <source>
        <dbReference type="ARBA" id="ARBA00001271"/>
    </source>
</evidence>
<dbReference type="InterPro" id="IPR056441">
    <property type="entry name" value="Beta-barrel_GLAA-B_II"/>
</dbReference>
<dbReference type="Pfam" id="PF13229">
    <property type="entry name" value="Beta_helix"/>
    <property type="match status" value="1"/>
</dbReference>